<gene>
    <name evidence="2" type="ORF">S12H4_35390</name>
</gene>
<keyword evidence="1" id="KW-1133">Transmembrane helix</keyword>
<accession>X1V168</accession>
<dbReference type="EMBL" id="BARW01021012">
    <property type="protein sequence ID" value="GAI98384.1"/>
    <property type="molecule type" value="Genomic_DNA"/>
</dbReference>
<dbReference type="AlphaFoldDB" id="X1V168"/>
<feature type="transmembrane region" description="Helical" evidence="1">
    <location>
        <begin position="38"/>
        <end position="57"/>
    </location>
</feature>
<feature type="transmembrane region" description="Helical" evidence="1">
    <location>
        <begin position="6"/>
        <end position="26"/>
    </location>
</feature>
<keyword evidence="1" id="KW-0812">Transmembrane</keyword>
<protein>
    <submittedName>
        <fullName evidence="2">Uncharacterized protein</fullName>
    </submittedName>
</protein>
<proteinExistence type="predicted"/>
<name>X1V168_9ZZZZ</name>
<reference evidence="2" key="1">
    <citation type="journal article" date="2014" name="Front. Microbiol.">
        <title>High frequency of phylogenetically diverse reductive dehalogenase-homologous genes in deep subseafloor sedimentary metagenomes.</title>
        <authorList>
            <person name="Kawai M."/>
            <person name="Futagami T."/>
            <person name="Toyoda A."/>
            <person name="Takaki Y."/>
            <person name="Nishi S."/>
            <person name="Hori S."/>
            <person name="Arai W."/>
            <person name="Tsubouchi T."/>
            <person name="Morono Y."/>
            <person name="Uchiyama I."/>
            <person name="Ito T."/>
            <person name="Fujiyama A."/>
            <person name="Inagaki F."/>
            <person name="Takami H."/>
        </authorList>
    </citation>
    <scope>NUCLEOTIDE SEQUENCE</scope>
    <source>
        <strain evidence="2">Expedition CK06-06</strain>
    </source>
</reference>
<sequence>MMIEPLYWFAWIALFIAALAIVYGGFIELKYGQNKGLYYTMTGFIGLGISGLMMTIACGIP</sequence>
<keyword evidence="1" id="KW-0472">Membrane</keyword>
<organism evidence="2">
    <name type="scientific">marine sediment metagenome</name>
    <dbReference type="NCBI Taxonomy" id="412755"/>
    <lineage>
        <taxon>unclassified sequences</taxon>
        <taxon>metagenomes</taxon>
        <taxon>ecological metagenomes</taxon>
    </lineage>
</organism>
<evidence type="ECO:0000313" key="2">
    <source>
        <dbReference type="EMBL" id="GAI98384.1"/>
    </source>
</evidence>
<evidence type="ECO:0000256" key="1">
    <source>
        <dbReference type="SAM" id="Phobius"/>
    </source>
</evidence>
<comment type="caution">
    <text evidence="2">The sequence shown here is derived from an EMBL/GenBank/DDBJ whole genome shotgun (WGS) entry which is preliminary data.</text>
</comment>